<evidence type="ECO:0000256" key="4">
    <source>
        <dbReference type="ARBA" id="ARBA00022837"/>
    </source>
</evidence>
<dbReference type="Gene3D" id="2.90.20.10">
    <property type="entry name" value="Plasmodium vivax P25 domain"/>
    <property type="match status" value="1"/>
</dbReference>
<reference evidence="11 12" key="1">
    <citation type="submission" date="2024-04" db="EMBL/GenBank/DDBJ databases">
        <authorList>
            <consortium name="Genoscope - CEA"/>
            <person name="William W."/>
        </authorList>
    </citation>
    <scope>NUCLEOTIDE SEQUENCE [LARGE SCALE GENOMIC DNA]</scope>
</reference>
<dbReference type="InterPro" id="IPR001846">
    <property type="entry name" value="VWF_type-D"/>
</dbReference>
<dbReference type="Pfam" id="PF00094">
    <property type="entry name" value="VWD"/>
    <property type="match status" value="1"/>
</dbReference>
<feature type="domain" description="EGF-like" evidence="8">
    <location>
        <begin position="1650"/>
        <end position="1691"/>
    </location>
</feature>
<dbReference type="SMART" id="SM00209">
    <property type="entry name" value="TSP1"/>
    <property type="match status" value="1"/>
</dbReference>
<dbReference type="PROSITE" id="PS51233">
    <property type="entry name" value="VWFD"/>
    <property type="match status" value="1"/>
</dbReference>
<sequence length="2065" mass="224978">MQFGIQPNCEKYRQNGESEDYTYWADPGGPELENDLPPFLVECKFIANPPQGITIVHHTNSGVTSTLEPVRYIHYISASEAQIESLKVRSTLCTQEISIDCKQVNIQDSEGTIQFTSPNGTIQDLNKFLLTCGTDGNSCNCNGLGPGSDRGLLSDLESLPIKSLVFSKISEQLHGNKELSVSVGPMVCAEIFPTCAELQAFLNSKKIAMGESKSVQSGLYTVDPDGLGGVDPMSVKCVLQSTTVYITPSISSVTTDPNNPYEPVDKCFDITYTDGMGNPISAAQITALVKKSDKCKQDLSLDCKNAPFTNNVNYTSCDGIHQRGWAGSFKSEKCACGVNGNCDGGPLESCNCDMNDNVARSDSGTIINTDSLPVCQICFHIDPKPGTSGSAPPVSLLKYTLGELVCDGGQGTKRTCQNARIDYSTILKSNLERSVASTDEQPSPYGCKFVPKPPIGILTVKAETPLITSNDTSTINITITYISINITLIRQTMQQNEYCTQAIYLFCASAETLQLGGQYGWYSYGGDVSHEWRALPDTSDEVKKICTDNHDLCTKCGNPKGFVITQQEKLPVARLKLAGSGATVIIGDVECFDLKKSCQEILDTNSRSTGLVRGNVYVLDVDGSGPLKPFTANCELDDANKNGVTEIPVTGNLTGTVHITDKDGSTNFELPITYEGVTHEQIHGLALISNFCWQGLKYECKYSPIQKSNPASTYLNLYQGKERGFGTGENSSFPGCACAQTGTCLAGYSCNCDALEKFAVDQGFVTDTAKMPITSIGVGGQVKELSGSADIHVTNVRCSSKPIDPPRDCDDAFKKRSQFGITYSNNSEYLISPNPELNGVKPFLVYCDFKLSPGNGVTIIKPNLPPKTPVAHTPDVPNEILYYGPSDEQILALISRSAYCYQGVRYDCYASTFLNEGNYWLSVGSNEKRQFWGGGEQSADGRGGVCACGKAQTCGGLDSATAQRARRCNCDAGDNTFRSDAGIIDIKGFLPVSKFLFGRYSKFQTVNLTLGDLMCSQKPLKFNECVLGFSDCHPNAECVDEENGYRCVCKPGWNSKYLPLSSENPRANGRECIDDDECAGHLCPYSAVCTNTPGDFYCTCKPGYKQTGKTTCEDINECADSSLNDCDPHARCENLDGSFRCVCQRDYRGDGITCIPVGQCSCFGDPHCSSYDRRWLHFQGKCDYVMSQDGCQEGQVPTFKVVVKHWQKDNEKPGNYSWIKEVIIHIFNLEIRLEQNNRILVDGSVVRQYFDEHRLSVMTYNNRVKVQTVIGLEIVWDGKDAVELVVPELSAGQKLCGLCGNFNGDSADDWELGPACSEGRGQQTGNPDLFGHSWTSLSHLTPTCAYDCKPHVPLQPVCDHPNALYEKECDALFNINTSPFKACLLVKKPGDLEEFRKSCVFDLCHAENLDEVICRFAEILGHDCANNEKVEVKYKDKLRACKPPPCTNNMIYKECGTAAQDTCISRSVNKALETLSDTQACQEGCFCPDGLVLDGDKCVTPEDCGCFYRNSYLAKNDELTLPDCSLRVICHGSNATSVHDVQCKENEACRNEDGVTGCYCKEGYVMKDGRCQPDICFGVKCEDPNMNCINGTCVCKEGSQGDCQKCYDIDECATGLDNCTRIGQTCNNIFGSFKCGCQKGFTVSGQYCKDIDECEYGIDSCGEHSECVNTPGSFLCECCAGYVKDANNNCVRDTSTATAPGGKCCACQGEKCAESGKVCGSDGNTYSNYRSLSISGCKAGNDELKVDYDGACQGSCATVICDKQYSSCSMVNGKPSCSCPTCEDSRVYSAFHSTETVCATNKVTYTSVCHMKKATCEADIETTVEVEFQGKPCIGKGGPLAGPWSDWGDCSEKCKQGTRNRTREVYVANDENTNIHNIEFIPCYSTCPNGPCRADTCEAPGQVCVADDSNNPSCQCPICDSFEDKPVCGRVREVIKTYENECELEKKICELKTNDYEVLEPRACEEKPVNCSVVRQYRVETDSNGCKADRSINFGACYGGCDKEAELCCFAKELGQASAILYCPDGSNFEKSYDVIVGCSCITKEEVQTLSGAVQEATQSVNIEN</sequence>
<keyword evidence="12" id="KW-1185">Reference proteome</keyword>
<gene>
    <name evidence="11" type="ORF">GSLYS_00016571001</name>
</gene>
<dbReference type="SUPFAM" id="SSF82895">
    <property type="entry name" value="TSP-1 type 1 repeat"/>
    <property type="match status" value="1"/>
</dbReference>
<dbReference type="Pfam" id="PF07648">
    <property type="entry name" value="Kazal_2"/>
    <property type="match status" value="3"/>
</dbReference>
<dbReference type="CDD" id="cd19941">
    <property type="entry name" value="TIL"/>
    <property type="match status" value="1"/>
</dbReference>
<feature type="domain" description="EGF-like" evidence="8">
    <location>
        <begin position="1074"/>
        <end position="1113"/>
    </location>
</feature>
<keyword evidence="2" id="KW-0732">Signal</keyword>
<dbReference type="PROSITE" id="PS01187">
    <property type="entry name" value="EGF_CA"/>
    <property type="match status" value="2"/>
</dbReference>
<dbReference type="SUPFAM" id="SSF100895">
    <property type="entry name" value="Kazal-type serine protease inhibitors"/>
    <property type="match status" value="1"/>
</dbReference>
<dbReference type="Proteomes" id="UP001497497">
    <property type="component" value="Unassembled WGS sequence"/>
</dbReference>
<dbReference type="PROSITE" id="PS00010">
    <property type="entry name" value="ASX_HYDROXYL"/>
    <property type="match status" value="5"/>
</dbReference>
<evidence type="ECO:0000256" key="2">
    <source>
        <dbReference type="ARBA" id="ARBA00022729"/>
    </source>
</evidence>
<feature type="domain" description="EGF-like" evidence="8">
    <location>
        <begin position="1021"/>
        <end position="1059"/>
    </location>
</feature>
<dbReference type="CDD" id="cd00054">
    <property type="entry name" value="EGF_CA"/>
    <property type="match status" value="5"/>
</dbReference>
<dbReference type="PROSITE" id="PS50092">
    <property type="entry name" value="TSP1"/>
    <property type="match status" value="1"/>
</dbReference>
<dbReference type="InterPro" id="IPR000152">
    <property type="entry name" value="EGF-type_Asp/Asn_hydroxyl_site"/>
</dbReference>
<feature type="domain" description="VWFD" evidence="9">
    <location>
        <begin position="1158"/>
        <end position="1345"/>
    </location>
</feature>
<dbReference type="PROSITE" id="PS51465">
    <property type="entry name" value="KAZAL_2"/>
    <property type="match status" value="2"/>
</dbReference>
<feature type="domain" description="EGF-like" evidence="8">
    <location>
        <begin position="1114"/>
        <end position="1155"/>
    </location>
</feature>
<dbReference type="InterPro" id="IPR002919">
    <property type="entry name" value="TIL_dom"/>
</dbReference>
<dbReference type="SMART" id="SM00181">
    <property type="entry name" value="EGF"/>
    <property type="match status" value="7"/>
</dbReference>
<dbReference type="InterPro" id="IPR001881">
    <property type="entry name" value="EGF-like_Ca-bd_dom"/>
</dbReference>
<dbReference type="EMBL" id="CAXITT010000521">
    <property type="protein sequence ID" value="CAL1543037.1"/>
    <property type="molecule type" value="Genomic_DNA"/>
</dbReference>
<dbReference type="InterPro" id="IPR049883">
    <property type="entry name" value="NOTCH1_EGF-like"/>
</dbReference>
<dbReference type="InterPro" id="IPR052749">
    <property type="entry name" value="Alpha-tectorin"/>
</dbReference>
<evidence type="ECO:0000259" key="9">
    <source>
        <dbReference type="PROSITE" id="PS51233"/>
    </source>
</evidence>
<comment type="caution">
    <text evidence="6">Lacks conserved residue(s) required for the propagation of feature annotation.</text>
</comment>
<feature type="domain" description="EGF-like" evidence="8">
    <location>
        <begin position="1608"/>
        <end position="1649"/>
    </location>
</feature>
<dbReference type="FunFam" id="2.10.25.10:FF:000038">
    <property type="entry name" value="Fibrillin 2"/>
    <property type="match status" value="3"/>
</dbReference>
<feature type="domain" description="Kazal-like" evidence="10">
    <location>
        <begin position="1771"/>
        <end position="1835"/>
    </location>
</feature>
<dbReference type="InterPro" id="IPR000884">
    <property type="entry name" value="TSP1_rpt"/>
</dbReference>
<dbReference type="InterPro" id="IPR000742">
    <property type="entry name" value="EGF"/>
</dbReference>
<dbReference type="SUPFAM" id="SSF57567">
    <property type="entry name" value="Serine protease inhibitors"/>
    <property type="match status" value="1"/>
</dbReference>
<proteinExistence type="predicted"/>
<dbReference type="Gene3D" id="2.10.25.10">
    <property type="entry name" value="Laminin"/>
    <property type="match status" value="5"/>
</dbReference>
<evidence type="ECO:0000256" key="1">
    <source>
        <dbReference type="ARBA" id="ARBA00022536"/>
    </source>
</evidence>
<dbReference type="Gene3D" id="3.30.60.30">
    <property type="match status" value="3"/>
</dbReference>
<dbReference type="InterPro" id="IPR024731">
    <property type="entry name" value="NELL2-like_EGF"/>
</dbReference>
<dbReference type="SUPFAM" id="SSF57184">
    <property type="entry name" value="Growth factor receptor domain"/>
    <property type="match status" value="2"/>
</dbReference>
<dbReference type="SMART" id="SM00280">
    <property type="entry name" value="KAZAL"/>
    <property type="match status" value="3"/>
</dbReference>
<protein>
    <submittedName>
        <fullName evidence="11">Uncharacterized protein</fullName>
    </submittedName>
</protein>
<evidence type="ECO:0000256" key="3">
    <source>
        <dbReference type="ARBA" id="ARBA00022737"/>
    </source>
</evidence>
<dbReference type="PANTHER" id="PTHR46160:SF8">
    <property type="entry name" value="VWFD DOMAIN-CONTAINING PROTEIN"/>
    <property type="match status" value="1"/>
</dbReference>
<dbReference type="InterPro" id="IPR006207">
    <property type="entry name" value="Cys_knot_C"/>
</dbReference>
<dbReference type="InterPro" id="IPR036058">
    <property type="entry name" value="Kazal_dom_sf"/>
</dbReference>
<evidence type="ECO:0000256" key="5">
    <source>
        <dbReference type="ARBA" id="ARBA00023157"/>
    </source>
</evidence>
<accession>A0AAV2I886</accession>
<evidence type="ECO:0000259" key="8">
    <source>
        <dbReference type="PROSITE" id="PS50026"/>
    </source>
</evidence>
<dbReference type="Pfam" id="PF12947">
    <property type="entry name" value="EGF_3"/>
    <property type="match status" value="1"/>
</dbReference>
<evidence type="ECO:0000259" key="7">
    <source>
        <dbReference type="PROSITE" id="PS01225"/>
    </source>
</evidence>
<evidence type="ECO:0000259" key="10">
    <source>
        <dbReference type="PROSITE" id="PS51465"/>
    </source>
</evidence>
<dbReference type="PROSITE" id="PS01225">
    <property type="entry name" value="CTCK_2"/>
    <property type="match status" value="1"/>
</dbReference>
<evidence type="ECO:0000313" key="12">
    <source>
        <dbReference type="Proteomes" id="UP001497497"/>
    </source>
</evidence>
<dbReference type="SMART" id="SM00179">
    <property type="entry name" value="EGF_CA"/>
    <property type="match status" value="5"/>
</dbReference>
<dbReference type="InterPro" id="IPR036383">
    <property type="entry name" value="TSP1_rpt_sf"/>
</dbReference>
<dbReference type="PANTHER" id="PTHR46160">
    <property type="entry name" value="ALPHA-TECTORIN-RELATED"/>
    <property type="match status" value="1"/>
</dbReference>
<keyword evidence="5" id="KW-1015">Disulfide bond</keyword>
<dbReference type="InterPro" id="IPR036084">
    <property type="entry name" value="Ser_inhib-like_sf"/>
</dbReference>
<dbReference type="Gene3D" id="2.60.120.1000">
    <property type="match status" value="4"/>
</dbReference>
<dbReference type="Pfam" id="PF07645">
    <property type="entry name" value="EGF_CA"/>
    <property type="match status" value="4"/>
</dbReference>
<name>A0AAV2I886_LYMST</name>
<dbReference type="InterPro" id="IPR018097">
    <property type="entry name" value="EGF_Ca-bd_CS"/>
</dbReference>
<dbReference type="PROSITE" id="PS50026">
    <property type="entry name" value="EGF_3"/>
    <property type="match status" value="5"/>
</dbReference>
<keyword evidence="3" id="KW-0677">Repeat</keyword>
<feature type="domain" description="CTCK" evidence="7">
    <location>
        <begin position="1964"/>
        <end position="2046"/>
    </location>
</feature>
<evidence type="ECO:0000313" key="11">
    <source>
        <dbReference type="EMBL" id="CAL1543037.1"/>
    </source>
</evidence>
<dbReference type="InterPro" id="IPR002350">
    <property type="entry name" value="Kazal_dom"/>
</dbReference>
<keyword evidence="4" id="KW-0106">Calcium</keyword>
<dbReference type="GO" id="GO:0005509">
    <property type="term" value="F:calcium ion binding"/>
    <property type="evidence" value="ECO:0007669"/>
    <property type="project" value="InterPro"/>
</dbReference>
<dbReference type="Pfam" id="PF01826">
    <property type="entry name" value="TIL"/>
    <property type="match status" value="1"/>
</dbReference>
<feature type="domain" description="Kazal-like" evidence="10">
    <location>
        <begin position="1698"/>
        <end position="1754"/>
    </location>
</feature>
<dbReference type="InterPro" id="IPR009030">
    <property type="entry name" value="Growth_fac_rcpt_cys_sf"/>
</dbReference>
<organism evidence="11 12">
    <name type="scientific">Lymnaea stagnalis</name>
    <name type="common">Great pond snail</name>
    <name type="synonym">Helix stagnalis</name>
    <dbReference type="NCBI Taxonomy" id="6523"/>
    <lineage>
        <taxon>Eukaryota</taxon>
        <taxon>Metazoa</taxon>
        <taxon>Spiralia</taxon>
        <taxon>Lophotrochozoa</taxon>
        <taxon>Mollusca</taxon>
        <taxon>Gastropoda</taxon>
        <taxon>Heterobranchia</taxon>
        <taxon>Euthyneura</taxon>
        <taxon>Panpulmonata</taxon>
        <taxon>Hygrophila</taxon>
        <taxon>Lymnaeoidea</taxon>
        <taxon>Lymnaeidae</taxon>
        <taxon>Lymnaea</taxon>
    </lineage>
</organism>
<dbReference type="SMART" id="SM00041">
    <property type="entry name" value="CT"/>
    <property type="match status" value="1"/>
</dbReference>
<keyword evidence="1 6" id="KW-0245">EGF-like domain</keyword>
<evidence type="ECO:0000256" key="6">
    <source>
        <dbReference type="PROSITE-ProRule" id="PRU00076"/>
    </source>
</evidence>
<dbReference type="SMART" id="SM00216">
    <property type="entry name" value="VWD"/>
    <property type="match status" value="1"/>
</dbReference>
<dbReference type="PROSITE" id="PS01186">
    <property type="entry name" value="EGF_2"/>
    <property type="match status" value="3"/>
</dbReference>
<comment type="caution">
    <text evidence="11">The sequence shown here is derived from an EMBL/GenBank/DDBJ whole genome shotgun (WGS) entry which is preliminary data.</text>
</comment>
<dbReference type="GO" id="GO:0007399">
    <property type="term" value="P:nervous system development"/>
    <property type="evidence" value="ECO:0007669"/>
    <property type="project" value="UniProtKB-ARBA"/>
</dbReference>